<evidence type="ECO:0000256" key="7">
    <source>
        <dbReference type="SAM" id="Phobius"/>
    </source>
</evidence>
<dbReference type="PANTHER" id="PTHR34229:SF1">
    <property type="entry name" value="METAL TRANSPORT PROTEIN HI_1621-RELATED"/>
    <property type="match status" value="1"/>
</dbReference>
<evidence type="ECO:0000256" key="4">
    <source>
        <dbReference type="ARBA" id="ARBA00022692"/>
    </source>
</evidence>
<gene>
    <name evidence="8" type="ORF">KJ970_17470</name>
</gene>
<evidence type="ECO:0000313" key="9">
    <source>
        <dbReference type="Proteomes" id="UP000777784"/>
    </source>
</evidence>
<keyword evidence="5 7" id="KW-1133">Transmembrane helix</keyword>
<feature type="transmembrane region" description="Helical" evidence="7">
    <location>
        <begin position="137"/>
        <end position="159"/>
    </location>
</feature>
<feature type="transmembrane region" description="Helical" evidence="7">
    <location>
        <begin position="103"/>
        <end position="125"/>
    </location>
</feature>
<keyword evidence="4 7" id="KW-0812">Transmembrane</keyword>
<proteinExistence type="predicted"/>
<dbReference type="Pfam" id="PF01891">
    <property type="entry name" value="CbiM"/>
    <property type="match status" value="1"/>
</dbReference>
<dbReference type="GO" id="GO:0005886">
    <property type="term" value="C:plasma membrane"/>
    <property type="evidence" value="ECO:0007669"/>
    <property type="project" value="UniProtKB-SubCell"/>
</dbReference>
<dbReference type="Proteomes" id="UP000777784">
    <property type="component" value="Unassembled WGS sequence"/>
</dbReference>
<keyword evidence="3" id="KW-1003">Cell membrane</keyword>
<comment type="caution">
    <text evidence="8">The sequence shown here is derived from an EMBL/GenBank/DDBJ whole genome shotgun (WGS) entry which is preliminary data.</text>
</comment>
<reference evidence="8" key="1">
    <citation type="submission" date="2021-05" db="EMBL/GenBank/DDBJ databases">
        <title>Energy efficiency and biological interactions define the core microbiome of deep oligotrophic groundwater.</title>
        <authorList>
            <person name="Mehrshad M."/>
            <person name="Lopez-Fernandez M."/>
            <person name="Bell E."/>
            <person name="Bernier-Latmani R."/>
            <person name="Bertilsson S."/>
            <person name="Dopson M."/>
        </authorList>
    </citation>
    <scope>NUCLEOTIDE SEQUENCE</scope>
    <source>
        <strain evidence="8">Modern_marine.mb.64</strain>
    </source>
</reference>
<evidence type="ECO:0000256" key="6">
    <source>
        <dbReference type="ARBA" id="ARBA00023136"/>
    </source>
</evidence>
<comment type="subcellular location">
    <subcellularLocation>
        <location evidence="1">Cell membrane</location>
        <topology evidence="1">Multi-pass membrane protein</topology>
    </subcellularLocation>
</comment>
<keyword evidence="2" id="KW-0813">Transport</keyword>
<evidence type="ECO:0000256" key="1">
    <source>
        <dbReference type="ARBA" id="ARBA00004651"/>
    </source>
</evidence>
<evidence type="ECO:0000256" key="3">
    <source>
        <dbReference type="ARBA" id="ARBA00022475"/>
    </source>
</evidence>
<feature type="transmembrane region" description="Helical" evidence="7">
    <location>
        <begin position="43"/>
        <end position="60"/>
    </location>
</feature>
<feature type="transmembrane region" description="Helical" evidence="7">
    <location>
        <begin position="179"/>
        <end position="203"/>
    </location>
</feature>
<keyword evidence="6 7" id="KW-0472">Membrane</keyword>
<feature type="transmembrane region" description="Helical" evidence="7">
    <location>
        <begin position="12"/>
        <end position="31"/>
    </location>
</feature>
<protein>
    <submittedName>
        <fullName evidence="8">Energy-coupling factor ABC transporter permease</fullName>
    </submittedName>
</protein>
<dbReference type="AlphaFoldDB" id="A0A948W7L0"/>
<dbReference type="InterPro" id="IPR002751">
    <property type="entry name" value="CbiM/NikMN"/>
</dbReference>
<accession>A0A948W7L0</accession>
<organism evidence="8 9">
    <name type="scientific">Eiseniibacteriota bacterium</name>
    <dbReference type="NCBI Taxonomy" id="2212470"/>
    <lineage>
        <taxon>Bacteria</taxon>
        <taxon>Candidatus Eiseniibacteriota</taxon>
    </lineage>
</organism>
<evidence type="ECO:0000313" key="8">
    <source>
        <dbReference type="EMBL" id="MBU2692709.1"/>
    </source>
</evidence>
<evidence type="ECO:0000256" key="2">
    <source>
        <dbReference type="ARBA" id="ARBA00022448"/>
    </source>
</evidence>
<evidence type="ECO:0000256" key="5">
    <source>
        <dbReference type="ARBA" id="ARBA00022989"/>
    </source>
</evidence>
<feature type="transmembrane region" description="Helical" evidence="7">
    <location>
        <begin position="72"/>
        <end position="97"/>
    </location>
</feature>
<sequence length="215" mass="22695">MHIPDGFITPKIYLPAYAICAGLWSTGARYLRSRLRSDILPHLSVMTALAFVLMMIAVPLPGGTSAHASGIAVLAVLFGFWTAFLATSLVLLLQALLFGSGGITTLPVNAIAMGLLGGMTAWSLYKALSRFNNTIALFAAGWTSVVVPAVFTAVILGLQPVIAHSSDGTPLFFPFGLSITLPAIILPHCLIGIGEGFLTVLICRFYEKLKPPAAP</sequence>
<dbReference type="GO" id="GO:0000041">
    <property type="term" value="P:transition metal ion transport"/>
    <property type="evidence" value="ECO:0007669"/>
    <property type="project" value="InterPro"/>
</dbReference>
<name>A0A948W7L0_UNCEI</name>
<dbReference type="PANTHER" id="PTHR34229">
    <property type="entry name" value="METAL TRANSPORT PROTEIN HI_1621-RELATED"/>
    <property type="match status" value="1"/>
</dbReference>
<dbReference type="EMBL" id="JAHJDP010000099">
    <property type="protein sequence ID" value="MBU2692709.1"/>
    <property type="molecule type" value="Genomic_DNA"/>
</dbReference>
<dbReference type="Gene3D" id="1.10.1760.20">
    <property type="match status" value="1"/>
</dbReference>